<comment type="caution">
    <text evidence="2">The sequence shown here is derived from an EMBL/GenBank/DDBJ whole genome shotgun (WGS) entry which is preliminary data.</text>
</comment>
<evidence type="ECO:0000313" key="3">
    <source>
        <dbReference type="Proteomes" id="UP001289374"/>
    </source>
</evidence>
<reference evidence="2" key="2">
    <citation type="journal article" date="2024" name="Plant">
        <title>Genomic evolution and insights into agronomic trait innovations of Sesamum species.</title>
        <authorList>
            <person name="Miao H."/>
            <person name="Wang L."/>
            <person name="Qu L."/>
            <person name="Liu H."/>
            <person name="Sun Y."/>
            <person name="Le M."/>
            <person name="Wang Q."/>
            <person name="Wei S."/>
            <person name="Zheng Y."/>
            <person name="Lin W."/>
            <person name="Duan Y."/>
            <person name="Cao H."/>
            <person name="Xiong S."/>
            <person name="Wang X."/>
            <person name="Wei L."/>
            <person name="Li C."/>
            <person name="Ma Q."/>
            <person name="Ju M."/>
            <person name="Zhao R."/>
            <person name="Li G."/>
            <person name="Mu C."/>
            <person name="Tian Q."/>
            <person name="Mei H."/>
            <person name="Zhang T."/>
            <person name="Gao T."/>
            <person name="Zhang H."/>
        </authorList>
    </citation>
    <scope>NUCLEOTIDE SEQUENCE</scope>
    <source>
        <strain evidence="2">K16</strain>
    </source>
</reference>
<dbReference type="EMBL" id="JACGWL010000009">
    <property type="protein sequence ID" value="KAK4395809.1"/>
    <property type="molecule type" value="Genomic_DNA"/>
</dbReference>
<name>A0AAE2BS65_9LAMI</name>
<evidence type="ECO:0000259" key="1">
    <source>
        <dbReference type="Pfam" id="PF07727"/>
    </source>
</evidence>
<reference evidence="2" key="1">
    <citation type="submission" date="2020-06" db="EMBL/GenBank/DDBJ databases">
        <authorList>
            <person name="Li T."/>
            <person name="Hu X."/>
            <person name="Zhang T."/>
            <person name="Song X."/>
            <person name="Zhang H."/>
            <person name="Dai N."/>
            <person name="Sheng W."/>
            <person name="Hou X."/>
            <person name="Wei L."/>
        </authorList>
    </citation>
    <scope>NUCLEOTIDE SEQUENCE</scope>
    <source>
        <strain evidence="2">K16</strain>
        <tissue evidence="2">Leaf</tissue>
    </source>
</reference>
<gene>
    <name evidence="2" type="ORF">Sango_1735200</name>
</gene>
<dbReference type="CDD" id="cd09272">
    <property type="entry name" value="RNase_HI_RT_Ty1"/>
    <property type="match status" value="1"/>
</dbReference>
<organism evidence="2 3">
    <name type="scientific">Sesamum angolense</name>
    <dbReference type="NCBI Taxonomy" id="2727404"/>
    <lineage>
        <taxon>Eukaryota</taxon>
        <taxon>Viridiplantae</taxon>
        <taxon>Streptophyta</taxon>
        <taxon>Embryophyta</taxon>
        <taxon>Tracheophyta</taxon>
        <taxon>Spermatophyta</taxon>
        <taxon>Magnoliopsida</taxon>
        <taxon>eudicotyledons</taxon>
        <taxon>Gunneridae</taxon>
        <taxon>Pentapetalae</taxon>
        <taxon>asterids</taxon>
        <taxon>lamiids</taxon>
        <taxon>Lamiales</taxon>
        <taxon>Pedaliaceae</taxon>
        <taxon>Sesamum</taxon>
    </lineage>
</organism>
<proteinExistence type="predicted"/>
<keyword evidence="3" id="KW-1185">Reference proteome</keyword>
<sequence>MIATQYQNGVAERKNRRASLFEAHMPTGYWGKLVNSEPPHIKELPNRVTRGIPRINYEPLLNSKTKYPINNFVFYHRLSRGNEGLVYQLSTEFIPNRAQDVIRDPKWKEAMNEEMKSLQKNSTWEIVDLPERKKTCWMSVGLHHQIQSRWNYERYKARLVAKEYTPTYEIDYMETLRPWPKSILFVFFYLWLKKAFYGLKQFPRAWFGRFMQSMKSFGYKQSNSDHTLFLKYNKENVIALIVYVDDMIVTGNDPKERKALQNHLAREKDLGQVFSRNSSVKIEGRYSLVSAEIRPRFVERDRQDNPIMLYCDNKAVCNIAHNLTQHDRTKHIETDRHFIKEKLEAKLIEIPHVRSQDQLADVLTKVVSSQVFDNCLEKLRMCDIYAPT</sequence>
<dbReference type="InterPro" id="IPR013103">
    <property type="entry name" value="RVT_2"/>
</dbReference>
<feature type="domain" description="Reverse transcriptase Ty1/copia-type" evidence="1">
    <location>
        <begin position="192"/>
        <end position="271"/>
    </location>
</feature>
<accession>A0AAE2BS65</accession>
<dbReference type="AlphaFoldDB" id="A0AAE2BS65"/>
<evidence type="ECO:0000313" key="2">
    <source>
        <dbReference type="EMBL" id="KAK4395809.1"/>
    </source>
</evidence>
<protein>
    <submittedName>
        <fullName evidence="2">Retrovirus-related Pol polyprotein from transposon RE1</fullName>
    </submittedName>
</protein>
<dbReference type="Pfam" id="PF07727">
    <property type="entry name" value="RVT_2"/>
    <property type="match status" value="1"/>
</dbReference>
<dbReference type="Proteomes" id="UP001289374">
    <property type="component" value="Unassembled WGS sequence"/>
</dbReference>